<dbReference type="AlphaFoldDB" id="A0A9Q3H3Y8"/>
<dbReference type="Proteomes" id="UP000765509">
    <property type="component" value="Unassembled WGS sequence"/>
</dbReference>
<name>A0A9Q3H3Y8_9BASI</name>
<dbReference type="GO" id="GO:0016787">
    <property type="term" value="F:hydrolase activity"/>
    <property type="evidence" value="ECO:0007669"/>
    <property type="project" value="UniProtKB-KW"/>
</dbReference>
<evidence type="ECO:0000256" key="6">
    <source>
        <dbReference type="ARBA" id="ARBA00022918"/>
    </source>
</evidence>
<dbReference type="GO" id="GO:0003964">
    <property type="term" value="F:RNA-directed DNA polymerase activity"/>
    <property type="evidence" value="ECO:0007669"/>
    <property type="project" value="UniProtKB-KW"/>
</dbReference>
<keyword evidence="4" id="KW-0255">Endonuclease</keyword>
<dbReference type="InterPro" id="IPR043502">
    <property type="entry name" value="DNA/RNA_pol_sf"/>
</dbReference>
<sequence length="176" mass="20297">MTVYRVKAFQYLRQSLTTSPLLLIPYLKLPFKLYSSRDGLGPALHQVQIITENPVEGLICFISRKTKPTESRYEASQMECLYIFWAFEKLLYFLEECAFVAITDCTTGKSLLNMKTPHIHMLRWKIAIQEYRCNMIIAHKNGNIHKNTDGVSRQLLPNYIENPAFLPEGASPQIPI</sequence>
<evidence type="ECO:0000313" key="9">
    <source>
        <dbReference type="Proteomes" id="UP000765509"/>
    </source>
</evidence>
<keyword evidence="1" id="KW-0808">Transferase</keyword>
<dbReference type="OrthoDB" id="2194544at2759"/>
<dbReference type="InterPro" id="IPR041373">
    <property type="entry name" value="RT_RNaseH"/>
</dbReference>
<dbReference type="Pfam" id="PF17917">
    <property type="entry name" value="RT_RNaseH"/>
    <property type="match status" value="1"/>
</dbReference>
<dbReference type="GO" id="GO:0004519">
    <property type="term" value="F:endonuclease activity"/>
    <property type="evidence" value="ECO:0007669"/>
    <property type="project" value="UniProtKB-KW"/>
</dbReference>
<reference evidence="8" key="1">
    <citation type="submission" date="2021-03" db="EMBL/GenBank/DDBJ databases">
        <title>Draft genome sequence of rust myrtle Austropuccinia psidii MF-1, a brazilian biotype.</title>
        <authorList>
            <person name="Quecine M.C."/>
            <person name="Pachon D.M.R."/>
            <person name="Bonatelli M.L."/>
            <person name="Correr F.H."/>
            <person name="Franceschini L.M."/>
            <person name="Leite T.F."/>
            <person name="Margarido G.R.A."/>
            <person name="Almeida C.A."/>
            <person name="Ferrarezi J.A."/>
            <person name="Labate C.A."/>
        </authorList>
    </citation>
    <scope>NUCLEOTIDE SEQUENCE</scope>
    <source>
        <strain evidence="8">MF-1</strain>
    </source>
</reference>
<keyword evidence="2" id="KW-0548">Nucleotidyltransferase</keyword>
<evidence type="ECO:0000256" key="5">
    <source>
        <dbReference type="ARBA" id="ARBA00022801"/>
    </source>
</evidence>
<keyword evidence="9" id="KW-1185">Reference proteome</keyword>
<evidence type="ECO:0000259" key="7">
    <source>
        <dbReference type="Pfam" id="PF17917"/>
    </source>
</evidence>
<organism evidence="8 9">
    <name type="scientific">Austropuccinia psidii MF-1</name>
    <dbReference type="NCBI Taxonomy" id="1389203"/>
    <lineage>
        <taxon>Eukaryota</taxon>
        <taxon>Fungi</taxon>
        <taxon>Dikarya</taxon>
        <taxon>Basidiomycota</taxon>
        <taxon>Pucciniomycotina</taxon>
        <taxon>Pucciniomycetes</taxon>
        <taxon>Pucciniales</taxon>
        <taxon>Sphaerophragmiaceae</taxon>
        <taxon>Austropuccinia</taxon>
    </lineage>
</organism>
<evidence type="ECO:0000256" key="1">
    <source>
        <dbReference type="ARBA" id="ARBA00022679"/>
    </source>
</evidence>
<proteinExistence type="predicted"/>
<keyword evidence="6" id="KW-0695">RNA-directed DNA polymerase</keyword>
<accession>A0A9Q3H3Y8</accession>
<dbReference type="InterPro" id="IPR050951">
    <property type="entry name" value="Retrovirus_Pol_polyprotein"/>
</dbReference>
<evidence type="ECO:0000313" key="8">
    <source>
        <dbReference type="EMBL" id="MBW0491033.1"/>
    </source>
</evidence>
<feature type="domain" description="Reverse transcriptase RNase H-like" evidence="7">
    <location>
        <begin position="35"/>
        <end position="131"/>
    </location>
</feature>
<comment type="caution">
    <text evidence="8">The sequence shown here is derived from an EMBL/GenBank/DDBJ whole genome shotgun (WGS) entry which is preliminary data.</text>
</comment>
<evidence type="ECO:0000256" key="3">
    <source>
        <dbReference type="ARBA" id="ARBA00022722"/>
    </source>
</evidence>
<dbReference type="PANTHER" id="PTHR37984:SF5">
    <property type="entry name" value="PROTEIN NYNRIN-LIKE"/>
    <property type="match status" value="1"/>
</dbReference>
<keyword evidence="3" id="KW-0540">Nuclease</keyword>
<dbReference type="EMBL" id="AVOT02010879">
    <property type="protein sequence ID" value="MBW0491033.1"/>
    <property type="molecule type" value="Genomic_DNA"/>
</dbReference>
<evidence type="ECO:0000256" key="2">
    <source>
        <dbReference type="ARBA" id="ARBA00022695"/>
    </source>
</evidence>
<dbReference type="PANTHER" id="PTHR37984">
    <property type="entry name" value="PROTEIN CBG26694"/>
    <property type="match status" value="1"/>
</dbReference>
<gene>
    <name evidence="8" type="ORF">O181_030748</name>
</gene>
<protein>
    <recommendedName>
        <fullName evidence="7">Reverse transcriptase RNase H-like domain-containing protein</fullName>
    </recommendedName>
</protein>
<evidence type="ECO:0000256" key="4">
    <source>
        <dbReference type="ARBA" id="ARBA00022759"/>
    </source>
</evidence>
<dbReference type="SUPFAM" id="SSF56672">
    <property type="entry name" value="DNA/RNA polymerases"/>
    <property type="match status" value="1"/>
</dbReference>
<keyword evidence="5" id="KW-0378">Hydrolase</keyword>